<keyword evidence="1" id="KW-0732">Signal</keyword>
<dbReference type="RefSeq" id="YP_010218603.1">
    <property type="nucleotide sequence ID" value="NC_058917.1"/>
</dbReference>
<evidence type="ECO:0008006" key="3">
    <source>
        <dbReference type="Google" id="ProtNLM"/>
    </source>
</evidence>
<feature type="chain" id="PRO_5035455297" description="Secreted protein" evidence="1">
    <location>
        <begin position="26"/>
        <end position="116"/>
    </location>
</feature>
<organism evidence="2">
    <name type="scientific">Morchella brunnea</name>
    <dbReference type="NCBI Taxonomy" id="1174671"/>
    <lineage>
        <taxon>Eukaryota</taxon>
        <taxon>Fungi</taxon>
        <taxon>Dikarya</taxon>
        <taxon>Ascomycota</taxon>
        <taxon>Pezizomycotina</taxon>
        <taxon>Pezizomycetes</taxon>
        <taxon>Pezizales</taxon>
        <taxon>Morchellaceae</taxon>
        <taxon>Morchella</taxon>
    </lineage>
</organism>
<dbReference type="GeneID" id="68665093"/>
<geneLocation type="mitochondrion" evidence="2"/>
<evidence type="ECO:0000256" key="1">
    <source>
        <dbReference type="SAM" id="SignalP"/>
    </source>
</evidence>
<name>A0A8K1I5I4_9PEZI</name>
<sequence>MHPLRGRMQPCFCFVFFFVFATTRLRLNNDRVGGGGFAGGGGTAFMHGWDKVIQGAFIFRPGHMQPSPSHALSGEPWGPIGPQGVCKHNFVMQACDRSHAIHSPLGGGGGWYKKAT</sequence>
<proteinExistence type="predicted"/>
<protein>
    <recommendedName>
        <fullName evidence="3">Secreted protein</fullName>
    </recommendedName>
</protein>
<evidence type="ECO:0000313" key="2">
    <source>
        <dbReference type="EMBL" id="UBU98360.1"/>
    </source>
</evidence>
<reference evidence="2" key="1">
    <citation type="submission" date="2021-01" db="EMBL/GenBank/DDBJ databases">
        <authorList>
            <person name="Sun H.-H."/>
            <person name="Zhang S."/>
            <person name="Zhang Y.-J."/>
        </authorList>
    </citation>
    <scope>NUCLEOTIDE SEQUENCE</scope>
    <source>
        <strain evidence="2">CMM1</strain>
    </source>
</reference>
<gene>
    <name evidence="2" type="primary">orf116B</name>
</gene>
<accession>A0A8K1I5I4</accession>
<dbReference type="AlphaFoldDB" id="A0A8K1I5I4"/>
<keyword evidence="2" id="KW-0496">Mitochondrion</keyword>
<dbReference type="EMBL" id="MW538937">
    <property type="protein sequence ID" value="UBU98360.1"/>
    <property type="molecule type" value="Genomic_DNA"/>
</dbReference>
<feature type="signal peptide" evidence="1">
    <location>
        <begin position="1"/>
        <end position="25"/>
    </location>
</feature>